<sequence length="183" mass="21625">MENEKDELRLTFEALVNQEGKKVYNLAYRLCGDREEARDLAQETFVKACENFSRFRGRSRAFTYLYRITYNLWCNRIRHRSRHPSFSLEPADPEQRPWEPADPAPPPDRALEQEERLALARRCLEQLEPADRLIIVLREVEDRSYEEIAAVLNCRLGTVKSRLARARQSLREKASPYLEAWLK</sequence>
<dbReference type="Pfam" id="PF08281">
    <property type="entry name" value="Sigma70_r4_2"/>
    <property type="match status" value="1"/>
</dbReference>
<dbReference type="GO" id="GO:0006352">
    <property type="term" value="P:DNA-templated transcription initiation"/>
    <property type="evidence" value="ECO:0007669"/>
    <property type="project" value="InterPro"/>
</dbReference>
<dbReference type="GO" id="GO:0003677">
    <property type="term" value="F:DNA binding"/>
    <property type="evidence" value="ECO:0007669"/>
    <property type="project" value="UniProtKB-KW"/>
</dbReference>
<dbReference type="NCBIfam" id="TIGR02937">
    <property type="entry name" value="sigma70-ECF"/>
    <property type="match status" value="1"/>
</dbReference>
<dbReference type="InterPro" id="IPR013249">
    <property type="entry name" value="RNA_pol_sigma70_r4_t2"/>
</dbReference>
<dbReference type="InterPro" id="IPR039425">
    <property type="entry name" value="RNA_pol_sigma-70-like"/>
</dbReference>
<dbReference type="InterPro" id="IPR007627">
    <property type="entry name" value="RNA_pol_sigma70_r2"/>
</dbReference>
<keyword evidence="5" id="KW-0804">Transcription</keyword>
<comment type="caution">
    <text evidence="9">The sequence shown here is derived from an EMBL/GenBank/DDBJ whole genome shotgun (WGS) entry which is preliminary data.</text>
</comment>
<evidence type="ECO:0000259" key="7">
    <source>
        <dbReference type="Pfam" id="PF04542"/>
    </source>
</evidence>
<accession>A0A1V5MKW7</accession>
<feature type="region of interest" description="Disordered" evidence="6">
    <location>
        <begin position="85"/>
        <end position="111"/>
    </location>
</feature>
<evidence type="ECO:0000313" key="9">
    <source>
        <dbReference type="EMBL" id="OPZ93836.1"/>
    </source>
</evidence>
<evidence type="ECO:0000256" key="4">
    <source>
        <dbReference type="ARBA" id="ARBA00023125"/>
    </source>
</evidence>
<organism evidence="9">
    <name type="scientific">candidate division TA06 bacterium ADurb.Bin417</name>
    <dbReference type="NCBI Taxonomy" id="1852828"/>
    <lineage>
        <taxon>Bacteria</taxon>
        <taxon>Bacteria division TA06</taxon>
    </lineage>
</organism>
<dbReference type="PANTHER" id="PTHR43133">
    <property type="entry name" value="RNA POLYMERASE ECF-TYPE SIGMA FACTO"/>
    <property type="match status" value="1"/>
</dbReference>
<name>A0A1V5MKW7_UNCT6</name>
<dbReference type="InterPro" id="IPR014284">
    <property type="entry name" value="RNA_pol_sigma-70_dom"/>
</dbReference>
<evidence type="ECO:0000256" key="1">
    <source>
        <dbReference type="ARBA" id="ARBA00010641"/>
    </source>
</evidence>
<reference evidence="9" key="1">
    <citation type="submission" date="2017-02" db="EMBL/GenBank/DDBJ databases">
        <title>Delving into the versatile metabolic prowess of the omnipresent phylum Bacteroidetes.</title>
        <authorList>
            <person name="Nobu M.K."/>
            <person name="Mei R."/>
            <person name="Narihiro T."/>
            <person name="Kuroda K."/>
            <person name="Liu W.-T."/>
        </authorList>
    </citation>
    <scope>NUCLEOTIDE SEQUENCE</scope>
    <source>
        <strain evidence="9">ADurb.Bin417</strain>
    </source>
</reference>
<evidence type="ECO:0000259" key="8">
    <source>
        <dbReference type="Pfam" id="PF08281"/>
    </source>
</evidence>
<dbReference type="CDD" id="cd06171">
    <property type="entry name" value="Sigma70_r4"/>
    <property type="match status" value="1"/>
</dbReference>
<dbReference type="EMBL" id="MWAK01000005">
    <property type="protein sequence ID" value="OPZ93836.1"/>
    <property type="molecule type" value="Genomic_DNA"/>
</dbReference>
<dbReference type="SUPFAM" id="SSF88946">
    <property type="entry name" value="Sigma2 domain of RNA polymerase sigma factors"/>
    <property type="match status" value="1"/>
</dbReference>
<dbReference type="GO" id="GO:0016987">
    <property type="term" value="F:sigma factor activity"/>
    <property type="evidence" value="ECO:0007669"/>
    <property type="project" value="UniProtKB-KW"/>
</dbReference>
<dbReference type="Gene3D" id="1.10.1740.10">
    <property type="match status" value="1"/>
</dbReference>
<dbReference type="Proteomes" id="UP000485484">
    <property type="component" value="Unassembled WGS sequence"/>
</dbReference>
<dbReference type="AlphaFoldDB" id="A0A1V5MKW7"/>
<evidence type="ECO:0000256" key="6">
    <source>
        <dbReference type="SAM" id="MobiDB-lite"/>
    </source>
</evidence>
<evidence type="ECO:0000256" key="3">
    <source>
        <dbReference type="ARBA" id="ARBA00023082"/>
    </source>
</evidence>
<dbReference type="InterPro" id="IPR013324">
    <property type="entry name" value="RNA_pol_sigma_r3/r4-like"/>
</dbReference>
<comment type="similarity">
    <text evidence="1">Belongs to the sigma-70 factor family. ECF subfamily.</text>
</comment>
<dbReference type="Gene3D" id="1.10.10.10">
    <property type="entry name" value="Winged helix-like DNA-binding domain superfamily/Winged helix DNA-binding domain"/>
    <property type="match status" value="1"/>
</dbReference>
<gene>
    <name evidence="9" type="primary">sigE_1</name>
    <name evidence="9" type="ORF">BWY73_00080</name>
</gene>
<dbReference type="Pfam" id="PF04542">
    <property type="entry name" value="Sigma70_r2"/>
    <property type="match status" value="1"/>
</dbReference>
<keyword evidence="2" id="KW-0805">Transcription regulation</keyword>
<feature type="domain" description="RNA polymerase sigma factor 70 region 4 type 2" evidence="8">
    <location>
        <begin position="120"/>
        <end position="170"/>
    </location>
</feature>
<dbReference type="PANTHER" id="PTHR43133:SF8">
    <property type="entry name" value="RNA POLYMERASE SIGMA FACTOR HI_1459-RELATED"/>
    <property type="match status" value="1"/>
</dbReference>
<feature type="domain" description="RNA polymerase sigma-70 region 2" evidence="7">
    <location>
        <begin position="15"/>
        <end position="82"/>
    </location>
</feature>
<dbReference type="InterPro" id="IPR036388">
    <property type="entry name" value="WH-like_DNA-bd_sf"/>
</dbReference>
<proteinExistence type="inferred from homology"/>
<dbReference type="InterPro" id="IPR013325">
    <property type="entry name" value="RNA_pol_sigma_r2"/>
</dbReference>
<evidence type="ECO:0000256" key="2">
    <source>
        <dbReference type="ARBA" id="ARBA00023015"/>
    </source>
</evidence>
<protein>
    <submittedName>
        <fullName evidence="9">ECF RNA polymerase sigma factor SigE</fullName>
    </submittedName>
</protein>
<dbReference type="SUPFAM" id="SSF88659">
    <property type="entry name" value="Sigma3 and sigma4 domains of RNA polymerase sigma factors"/>
    <property type="match status" value="1"/>
</dbReference>
<keyword evidence="3" id="KW-0731">Sigma factor</keyword>
<evidence type="ECO:0000256" key="5">
    <source>
        <dbReference type="ARBA" id="ARBA00023163"/>
    </source>
</evidence>
<keyword evidence="4" id="KW-0238">DNA-binding</keyword>